<dbReference type="Proteomes" id="UP000472262">
    <property type="component" value="Unassembled WGS sequence"/>
</dbReference>
<evidence type="ECO:0000313" key="1">
    <source>
        <dbReference type="Ensembl" id="ENSSGRP00000005822.1"/>
    </source>
</evidence>
<dbReference type="InParanoid" id="A0A672K9N3"/>
<reference evidence="1" key="1">
    <citation type="submission" date="2025-08" db="UniProtKB">
        <authorList>
            <consortium name="Ensembl"/>
        </authorList>
    </citation>
    <scope>IDENTIFICATION</scope>
</reference>
<dbReference type="InterPro" id="IPR036291">
    <property type="entry name" value="NAD(P)-bd_dom_sf"/>
</dbReference>
<evidence type="ECO:0000313" key="2">
    <source>
        <dbReference type="Proteomes" id="UP000472262"/>
    </source>
</evidence>
<sequence>FTVLPTQNGEIAIVTGGAKGLGYETIRQLTNLGVYVIIGKSTQKNVVDSVKHSAKIQ</sequence>
<organism evidence="1 2">
    <name type="scientific">Sinocyclocheilus grahami</name>
    <name type="common">Dianchi golden-line fish</name>
    <name type="synonym">Barbus grahami</name>
    <dbReference type="NCBI Taxonomy" id="75366"/>
    <lineage>
        <taxon>Eukaryota</taxon>
        <taxon>Metazoa</taxon>
        <taxon>Chordata</taxon>
        <taxon>Craniata</taxon>
        <taxon>Vertebrata</taxon>
        <taxon>Euteleostomi</taxon>
        <taxon>Actinopterygii</taxon>
        <taxon>Neopterygii</taxon>
        <taxon>Teleostei</taxon>
        <taxon>Ostariophysi</taxon>
        <taxon>Cypriniformes</taxon>
        <taxon>Cyprinidae</taxon>
        <taxon>Cyprininae</taxon>
        <taxon>Sinocyclocheilus</taxon>
    </lineage>
</organism>
<accession>A0A672K9N3</accession>
<reference evidence="1" key="2">
    <citation type="submission" date="2025-09" db="UniProtKB">
        <authorList>
            <consortium name="Ensembl"/>
        </authorList>
    </citation>
    <scope>IDENTIFICATION</scope>
</reference>
<dbReference type="Gene3D" id="3.40.50.720">
    <property type="entry name" value="NAD(P)-binding Rossmann-like Domain"/>
    <property type="match status" value="1"/>
</dbReference>
<dbReference type="OMA" id="YLLHSHC"/>
<name>A0A672K9N3_SINGR</name>
<dbReference type="SUPFAM" id="SSF51735">
    <property type="entry name" value="NAD(P)-binding Rossmann-fold domains"/>
    <property type="match status" value="1"/>
</dbReference>
<proteinExistence type="predicted"/>
<dbReference type="AlphaFoldDB" id="A0A672K9N3"/>
<dbReference type="Ensembl" id="ENSSGRT00000006312.1">
    <property type="protein sequence ID" value="ENSSGRP00000005822.1"/>
    <property type="gene ID" value="ENSSGRG00000003842.1"/>
</dbReference>
<protein>
    <submittedName>
        <fullName evidence="1">Uncharacterized protein</fullName>
    </submittedName>
</protein>
<keyword evidence="2" id="KW-1185">Reference proteome</keyword>